<evidence type="ECO:0000256" key="5">
    <source>
        <dbReference type="ARBA" id="ARBA00023125"/>
    </source>
</evidence>
<evidence type="ECO:0000256" key="3">
    <source>
        <dbReference type="ARBA" id="ARBA00022737"/>
    </source>
</evidence>
<keyword evidence="6" id="KW-0472">Membrane</keyword>
<comment type="caution">
    <text evidence="12">The sequence shown here is derived from an EMBL/GenBank/DDBJ whole genome shotgun (WGS) entry which is preliminary data.</text>
</comment>
<protein>
    <submittedName>
        <fullName evidence="12">Uncharacterized protein</fullName>
    </submittedName>
</protein>
<keyword evidence="13" id="KW-1185">Reference proteome</keyword>
<dbReference type="GO" id="GO:0140359">
    <property type="term" value="F:ABC-type transporter activity"/>
    <property type="evidence" value="ECO:0007669"/>
    <property type="project" value="InterPro"/>
</dbReference>
<dbReference type="Pfam" id="PF19055">
    <property type="entry name" value="ABC2_membrane_7"/>
    <property type="match status" value="1"/>
</dbReference>
<evidence type="ECO:0000256" key="2">
    <source>
        <dbReference type="ARBA" id="ARBA00022448"/>
    </source>
</evidence>
<dbReference type="Pfam" id="PF13921">
    <property type="entry name" value="Myb_DNA-bind_6"/>
    <property type="match status" value="1"/>
</dbReference>
<dbReference type="Gene3D" id="3.40.350.10">
    <property type="entry name" value="Creatinase/prolidase N-terminal domain"/>
    <property type="match status" value="1"/>
</dbReference>
<dbReference type="EMBL" id="JAMZMK010008312">
    <property type="protein sequence ID" value="KAI7740983.1"/>
    <property type="molecule type" value="Genomic_DNA"/>
</dbReference>
<keyword evidence="8" id="KW-0539">Nucleus</keyword>
<dbReference type="GO" id="GO:0003677">
    <property type="term" value="F:DNA binding"/>
    <property type="evidence" value="ECO:0007669"/>
    <property type="project" value="UniProtKB-KW"/>
</dbReference>
<dbReference type="PROSITE" id="PS51294">
    <property type="entry name" value="HTH_MYB"/>
    <property type="match status" value="3"/>
</dbReference>
<dbReference type="InterPro" id="IPR029149">
    <property type="entry name" value="Creatin/AminoP/Spt16_N"/>
</dbReference>
<keyword evidence="5" id="KW-0238">DNA-binding</keyword>
<sequence>SLDLDKMVRAPCFDKNGIKKGAWSEDEDNKLRSYIQRYGHPNWRELPKLAGLSRCGKSCRLRWMNYLRPNVKHGNFTKEEEDVIIGIHNKLGNKWSKMAALLPGRSDNEIKNHWHTHLRNRVQKDQTHVLKKEQSGRLEPCVVNPAQCLLEHYPNIKPQQEVEILLALYDKCVDMTTDVVFELMNQEVEELNGGGIYNLEKQTRKQNNLVTMITIMMMREIRLPRSSGPAKDNGLCDRGVDWNKGGKSTRKDDDGSTTTAAAEKPVRKTKRAKASKRETEPEFFDDQRELDLRFLLCLLYCVSGFAYALAIYLEAGAAQLLRDETSIANGIKLVHEPGRSCWCCNYIAQVVQQKKRMQACVALNTASFHLSSYESDLKKPCFVCGYWLLHPEPASRPKIDDVSYSPVVHAFAVATTKSAFFYVDERKLSSELKSYMEENKIIVKDYGAVSSDVALLASNQLTSANDTLSNGASEIEVNSHKIWADPHCCYSLYSMLNPDQVLLQPSPLALPKSLKLSLNHWAPKKRCKPEPCTTSSCRVSPVMLKKFESGVTVIQIKSHNEVDLLNIYTANVGLVQKPDALQTGVSATDAARTLGIAPAMAKEHLLATEQRCGKSCRLRWMNYLHPNVKHGNFTKEEDVIIGVHIKLGNKVLKSV</sequence>
<dbReference type="FunFam" id="1.10.10.60:FF:000015">
    <property type="entry name" value="Transcription factor RAX3"/>
    <property type="match status" value="1"/>
</dbReference>
<evidence type="ECO:0000259" key="10">
    <source>
        <dbReference type="PROSITE" id="PS50090"/>
    </source>
</evidence>
<dbReference type="Pfam" id="PF16189">
    <property type="entry name" value="Creatinase_N_2"/>
    <property type="match status" value="1"/>
</dbReference>
<name>A0AAD5GIF6_AMBAR</name>
<evidence type="ECO:0000256" key="4">
    <source>
        <dbReference type="ARBA" id="ARBA00023015"/>
    </source>
</evidence>
<evidence type="ECO:0000256" key="1">
    <source>
        <dbReference type="ARBA" id="ARBA00004123"/>
    </source>
</evidence>
<evidence type="ECO:0000259" key="11">
    <source>
        <dbReference type="PROSITE" id="PS51294"/>
    </source>
</evidence>
<keyword evidence="3" id="KW-0677">Repeat</keyword>
<feature type="domain" description="HTH myb-type" evidence="11">
    <location>
        <begin position="15"/>
        <end position="71"/>
    </location>
</feature>
<feature type="non-terminal residue" evidence="12">
    <location>
        <position position="1"/>
    </location>
</feature>
<dbReference type="AlphaFoldDB" id="A0AAD5GIF6"/>
<gene>
    <name evidence="12" type="ORF">M8C21_006894</name>
</gene>
<proteinExistence type="predicted"/>
<dbReference type="Proteomes" id="UP001206925">
    <property type="component" value="Unassembled WGS sequence"/>
</dbReference>
<feature type="domain" description="HTH myb-type" evidence="11">
    <location>
        <begin position="611"/>
        <end position="628"/>
    </location>
</feature>
<feature type="domain" description="HTH myb-type" evidence="11">
    <location>
        <begin position="72"/>
        <end position="122"/>
    </location>
</feature>
<dbReference type="InterPro" id="IPR043926">
    <property type="entry name" value="ABCG_dom"/>
</dbReference>
<evidence type="ECO:0000313" key="13">
    <source>
        <dbReference type="Proteomes" id="UP001206925"/>
    </source>
</evidence>
<evidence type="ECO:0000256" key="6">
    <source>
        <dbReference type="ARBA" id="ARBA00023136"/>
    </source>
</evidence>
<reference evidence="12" key="1">
    <citation type="submission" date="2022-06" db="EMBL/GenBank/DDBJ databases">
        <title>Uncovering the hologenomic basis of an extraordinary plant invasion.</title>
        <authorList>
            <person name="Bieker V.C."/>
            <person name="Martin M.D."/>
            <person name="Gilbert T."/>
            <person name="Hodgins K."/>
            <person name="Battlay P."/>
            <person name="Petersen B."/>
            <person name="Wilson J."/>
        </authorList>
    </citation>
    <scope>NUCLEOTIDE SEQUENCE</scope>
    <source>
        <strain evidence="12">AA19_3_7</strain>
        <tissue evidence="12">Leaf</tissue>
    </source>
</reference>
<dbReference type="PANTHER" id="PTHR10641">
    <property type="entry name" value="MYB FAMILY TRANSCRIPTION FACTOR"/>
    <property type="match status" value="1"/>
</dbReference>
<dbReference type="InterPro" id="IPR015495">
    <property type="entry name" value="Myb_TF_plants"/>
</dbReference>
<keyword evidence="4" id="KW-0805">Transcription regulation</keyword>
<feature type="domain" description="Myb-like" evidence="10">
    <location>
        <begin position="15"/>
        <end position="67"/>
    </location>
</feature>
<dbReference type="Pfam" id="PF00249">
    <property type="entry name" value="Myb_DNA-binding"/>
    <property type="match status" value="2"/>
</dbReference>
<dbReference type="SUPFAM" id="SSF46689">
    <property type="entry name" value="Homeodomain-like"/>
    <property type="match status" value="2"/>
</dbReference>
<dbReference type="InterPro" id="IPR001005">
    <property type="entry name" value="SANT/Myb"/>
</dbReference>
<evidence type="ECO:0000256" key="8">
    <source>
        <dbReference type="ARBA" id="ARBA00023242"/>
    </source>
</evidence>
<dbReference type="PANTHER" id="PTHR10641:SF1401">
    <property type="entry name" value="SANT_MYB DOMAIN, HOMEODOMAIN-LIKE PROTEIN-RELATED"/>
    <property type="match status" value="1"/>
</dbReference>
<accession>A0AAD5GIF6</accession>
<dbReference type="InterPro" id="IPR017930">
    <property type="entry name" value="Myb_dom"/>
</dbReference>
<dbReference type="SMART" id="SM00717">
    <property type="entry name" value="SANT"/>
    <property type="match status" value="2"/>
</dbReference>
<feature type="domain" description="Myb-like" evidence="10">
    <location>
        <begin position="68"/>
        <end position="118"/>
    </location>
</feature>
<feature type="region of interest" description="Disordered" evidence="9">
    <location>
        <begin position="225"/>
        <end position="280"/>
    </location>
</feature>
<evidence type="ECO:0000313" key="12">
    <source>
        <dbReference type="EMBL" id="KAI7740983.1"/>
    </source>
</evidence>
<evidence type="ECO:0000256" key="9">
    <source>
        <dbReference type="SAM" id="MobiDB-lite"/>
    </source>
</evidence>
<keyword evidence="7" id="KW-0804">Transcription</keyword>
<dbReference type="InterPro" id="IPR009057">
    <property type="entry name" value="Homeodomain-like_sf"/>
</dbReference>
<evidence type="ECO:0000256" key="7">
    <source>
        <dbReference type="ARBA" id="ARBA00023163"/>
    </source>
</evidence>
<dbReference type="GO" id="GO:0005634">
    <property type="term" value="C:nucleus"/>
    <property type="evidence" value="ECO:0007669"/>
    <property type="project" value="UniProtKB-SubCell"/>
</dbReference>
<dbReference type="Gene3D" id="1.10.10.60">
    <property type="entry name" value="Homeodomain-like"/>
    <property type="match status" value="3"/>
</dbReference>
<comment type="subcellular location">
    <subcellularLocation>
        <location evidence="1">Nucleus</location>
    </subcellularLocation>
</comment>
<keyword evidence="2" id="KW-0813">Transport</keyword>
<dbReference type="CDD" id="cd00167">
    <property type="entry name" value="SANT"/>
    <property type="match status" value="2"/>
</dbReference>
<organism evidence="12 13">
    <name type="scientific">Ambrosia artemisiifolia</name>
    <name type="common">Common ragweed</name>
    <dbReference type="NCBI Taxonomy" id="4212"/>
    <lineage>
        <taxon>Eukaryota</taxon>
        <taxon>Viridiplantae</taxon>
        <taxon>Streptophyta</taxon>
        <taxon>Embryophyta</taxon>
        <taxon>Tracheophyta</taxon>
        <taxon>Spermatophyta</taxon>
        <taxon>Magnoliopsida</taxon>
        <taxon>eudicotyledons</taxon>
        <taxon>Gunneridae</taxon>
        <taxon>Pentapetalae</taxon>
        <taxon>asterids</taxon>
        <taxon>campanulids</taxon>
        <taxon>Asterales</taxon>
        <taxon>Asteraceae</taxon>
        <taxon>Asteroideae</taxon>
        <taxon>Heliantheae alliance</taxon>
        <taxon>Heliantheae</taxon>
        <taxon>Ambrosia</taxon>
    </lineage>
</organism>
<dbReference type="PROSITE" id="PS50090">
    <property type="entry name" value="MYB_LIKE"/>
    <property type="match status" value="2"/>
</dbReference>